<evidence type="ECO:0000256" key="6">
    <source>
        <dbReference type="HAMAP-Rule" id="MF_01302"/>
    </source>
</evidence>
<dbReference type="NCBIfam" id="NF001109">
    <property type="entry name" value="PRK00136.1"/>
    <property type="match status" value="1"/>
</dbReference>
<dbReference type="InterPro" id="IPR047863">
    <property type="entry name" value="Ribosomal_uS8_CS"/>
</dbReference>
<dbReference type="Gene3D" id="3.30.1370.30">
    <property type="match status" value="1"/>
</dbReference>
<dbReference type="InterPro" id="IPR035987">
    <property type="entry name" value="Ribosomal_uS8_sf"/>
</dbReference>
<gene>
    <name evidence="6 8" type="primary">rpsH</name>
    <name evidence="8" type="ORF">ABXR19_13940</name>
</gene>
<evidence type="ECO:0000256" key="5">
    <source>
        <dbReference type="ARBA" id="ARBA00046740"/>
    </source>
</evidence>
<dbReference type="SUPFAM" id="SSF56047">
    <property type="entry name" value="Ribosomal protein S8"/>
    <property type="match status" value="1"/>
</dbReference>
<dbReference type="Pfam" id="PF00410">
    <property type="entry name" value="Ribosomal_S8"/>
    <property type="match status" value="1"/>
</dbReference>
<name>A0ABV2TP45_9RHOO</name>
<evidence type="ECO:0000256" key="1">
    <source>
        <dbReference type="ARBA" id="ARBA00006471"/>
    </source>
</evidence>
<protein>
    <recommendedName>
        <fullName evidence="4 6">Small ribosomal subunit protein uS8</fullName>
    </recommendedName>
</protein>
<keyword evidence="9" id="KW-1185">Reference proteome</keyword>
<dbReference type="PROSITE" id="PS00053">
    <property type="entry name" value="RIBOSOMAL_S8"/>
    <property type="match status" value="1"/>
</dbReference>
<evidence type="ECO:0000313" key="9">
    <source>
        <dbReference type="Proteomes" id="UP001549691"/>
    </source>
</evidence>
<keyword evidence="6" id="KW-0699">rRNA-binding</keyword>
<dbReference type="PANTHER" id="PTHR11758">
    <property type="entry name" value="40S RIBOSOMAL PROTEIN S15A"/>
    <property type="match status" value="1"/>
</dbReference>
<keyword evidence="6" id="KW-0694">RNA-binding</keyword>
<evidence type="ECO:0000256" key="2">
    <source>
        <dbReference type="ARBA" id="ARBA00022980"/>
    </source>
</evidence>
<reference evidence="8 9" key="1">
    <citation type="submission" date="2024-07" db="EMBL/GenBank/DDBJ databases">
        <title>Uliginosibacterium flavum JJ3220;KACC:17644.</title>
        <authorList>
            <person name="Kim M.K."/>
        </authorList>
    </citation>
    <scope>NUCLEOTIDE SEQUENCE [LARGE SCALE GENOMIC DNA]</scope>
    <source>
        <strain evidence="8 9">KACC:17644</strain>
    </source>
</reference>
<keyword evidence="3 6" id="KW-0687">Ribonucleoprotein</keyword>
<evidence type="ECO:0000256" key="4">
    <source>
        <dbReference type="ARBA" id="ARBA00035258"/>
    </source>
</evidence>
<proteinExistence type="inferred from homology"/>
<evidence type="ECO:0000256" key="7">
    <source>
        <dbReference type="RuleBase" id="RU003660"/>
    </source>
</evidence>
<dbReference type="GO" id="GO:0005840">
    <property type="term" value="C:ribosome"/>
    <property type="evidence" value="ECO:0007669"/>
    <property type="project" value="UniProtKB-KW"/>
</dbReference>
<keyword evidence="2 6" id="KW-0689">Ribosomal protein</keyword>
<dbReference type="InterPro" id="IPR000630">
    <property type="entry name" value="Ribosomal_uS8"/>
</dbReference>
<comment type="function">
    <text evidence="6">One of the primary rRNA binding proteins, it binds directly to 16S rRNA central domain where it helps coordinate assembly of the platform of the 30S subunit.</text>
</comment>
<dbReference type="RefSeq" id="WP_354601749.1">
    <property type="nucleotide sequence ID" value="NZ_JBEWZI010000015.1"/>
</dbReference>
<dbReference type="HAMAP" id="MF_01302_B">
    <property type="entry name" value="Ribosomal_uS8_B"/>
    <property type="match status" value="1"/>
</dbReference>
<comment type="caution">
    <text evidence="8">The sequence shown here is derived from an EMBL/GenBank/DDBJ whole genome shotgun (WGS) entry which is preliminary data.</text>
</comment>
<evidence type="ECO:0000313" key="8">
    <source>
        <dbReference type="EMBL" id="MET7015288.1"/>
    </source>
</evidence>
<dbReference type="Proteomes" id="UP001549691">
    <property type="component" value="Unassembled WGS sequence"/>
</dbReference>
<dbReference type="Gene3D" id="3.30.1490.10">
    <property type="match status" value="1"/>
</dbReference>
<evidence type="ECO:0000256" key="3">
    <source>
        <dbReference type="ARBA" id="ARBA00023274"/>
    </source>
</evidence>
<comment type="similarity">
    <text evidence="1 6 7">Belongs to the universal ribosomal protein uS8 family.</text>
</comment>
<dbReference type="EMBL" id="JBEWZI010000015">
    <property type="protein sequence ID" value="MET7015288.1"/>
    <property type="molecule type" value="Genomic_DNA"/>
</dbReference>
<organism evidence="8 9">
    <name type="scientific">Uliginosibacterium flavum</name>
    <dbReference type="NCBI Taxonomy" id="1396831"/>
    <lineage>
        <taxon>Bacteria</taxon>
        <taxon>Pseudomonadati</taxon>
        <taxon>Pseudomonadota</taxon>
        <taxon>Betaproteobacteria</taxon>
        <taxon>Rhodocyclales</taxon>
        <taxon>Zoogloeaceae</taxon>
        <taxon>Uliginosibacterium</taxon>
    </lineage>
</organism>
<comment type="subunit">
    <text evidence="5 6">Part of the 30S ribosomal subunit. Contacts proteins S5 and S12.</text>
</comment>
<accession>A0ABV2TP45</accession>
<sequence length="131" mass="14083">MSMSDPVADMLTRIRNAQQAQKGAVSMPSSKLKVAIAQVLKDEGYVDDFVVRGEGSSRELTISLKYYAGRPVIERIERVSKPGLRVYKGCDDLPKVMNGLGVAIVSTPGGVMTDRRARATKVGGEVLCVVA</sequence>